<evidence type="ECO:0000313" key="1">
    <source>
        <dbReference type="EMBL" id="JAH09758.1"/>
    </source>
</evidence>
<sequence>MEVLHCFYNFTKMTSNVAAQVLDQTLQIKLVIGFN</sequence>
<reference evidence="1" key="1">
    <citation type="submission" date="2014-11" db="EMBL/GenBank/DDBJ databases">
        <authorList>
            <person name="Amaro Gonzalez C."/>
        </authorList>
    </citation>
    <scope>NUCLEOTIDE SEQUENCE</scope>
</reference>
<accession>A0A0E9Q0X4</accession>
<dbReference type="AlphaFoldDB" id="A0A0E9Q0X4"/>
<name>A0A0E9Q0X4_ANGAN</name>
<proteinExistence type="predicted"/>
<protein>
    <submittedName>
        <fullName evidence="1">Uncharacterized protein</fullName>
    </submittedName>
</protein>
<dbReference type="EMBL" id="GBXM01098819">
    <property type="protein sequence ID" value="JAH09758.1"/>
    <property type="molecule type" value="Transcribed_RNA"/>
</dbReference>
<reference evidence="1" key="2">
    <citation type="journal article" date="2015" name="Fish Shellfish Immunol.">
        <title>Early steps in the European eel (Anguilla anguilla)-Vibrio vulnificus interaction in the gills: Role of the RtxA13 toxin.</title>
        <authorList>
            <person name="Callol A."/>
            <person name="Pajuelo D."/>
            <person name="Ebbesson L."/>
            <person name="Teles M."/>
            <person name="MacKenzie S."/>
            <person name="Amaro C."/>
        </authorList>
    </citation>
    <scope>NUCLEOTIDE SEQUENCE</scope>
</reference>
<organism evidence="1">
    <name type="scientific">Anguilla anguilla</name>
    <name type="common">European freshwater eel</name>
    <name type="synonym">Muraena anguilla</name>
    <dbReference type="NCBI Taxonomy" id="7936"/>
    <lineage>
        <taxon>Eukaryota</taxon>
        <taxon>Metazoa</taxon>
        <taxon>Chordata</taxon>
        <taxon>Craniata</taxon>
        <taxon>Vertebrata</taxon>
        <taxon>Euteleostomi</taxon>
        <taxon>Actinopterygii</taxon>
        <taxon>Neopterygii</taxon>
        <taxon>Teleostei</taxon>
        <taxon>Anguilliformes</taxon>
        <taxon>Anguillidae</taxon>
        <taxon>Anguilla</taxon>
    </lineage>
</organism>